<feature type="active site" evidence="1">
    <location>
        <position position="84"/>
    </location>
</feature>
<accession>A0AAW8G6L1</accession>
<dbReference type="PANTHER" id="PTHR43747:SF4">
    <property type="entry name" value="FLAVIN-DEPENDENT TRYPTOPHAN HALOGENASE"/>
    <property type="match status" value="1"/>
</dbReference>
<keyword evidence="3" id="KW-0560">Oxidoreductase</keyword>
<dbReference type="InterPro" id="IPR006905">
    <property type="entry name" value="Flavin_halogenase"/>
</dbReference>
<feature type="binding site" evidence="2">
    <location>
        <position position="84"/>
    </location>
    <ligand>
        <name>7-chloro-L-tryptophan</name>
        <dbReference type="ChEBI" id="CHEBI:58713"/>
    </ligand>
</feature>
<reference evidence="3" key="1">
    <citation type="submission" date="2023-07" db="EMBL/GenBank/DDBJ databases">
        <title>Functional and genomic diversity of the sorghum phyllosphere microbiome.</title>
        <authorList>
            <person name="Shade A."/>
        </authorList>
    </citation>
    <scope>NUCLEOTIDE SEQUENCE</scope>
    <source>
        <strain evidence="3">SORGH_AS_0908</strain>
    </source>
</reference>
<dbReference type="AlphaFoldDB" id="A0AAW8G6L1"/>
<dbReference type="InterPro" id="IPR050816">
    <property type="entry name" value="Flavin-dep_Halogenase_NPB"/>
</dbReference>
<protein>
    <submittedName>
        <fullName evidence="3">Tryptophan halogenase</fullName>
        <ecNumber evidence="3">1.14.19.9</ecNumber>
    </submittedName>
</protein>
<evidence type="ECO:0000256" key="1">
    <source>
        <dbReference type="PIRSR" id="PIRSR011396-1"/>
    </source>
</evidence>
<feature type="binding site" evidence="2">
    <location>
        <position position="355"/>
    </location>
    <ligand>
        <name>FAD</name>
        <dbReference type="ChEBI" id="CHEBI:57692"/>
    </ligand>
</feature>
<comment type="caution">
    <text evidence="3">The sequence shown here is derived from an EMBL/GenBank/DDBJ whole genome shotgun (WGS) entry which is preliminary data.</text>
</comment>
<dbReference type="GO" id="GO:0004497">
    <property type="term" value="F:monooxygenase activity"/>
    <property type="evidence" value="ECO:0007669"/>
    <property type="project" value="InterPro"/>
</dbReference>
<dbReference type="EC" id="1.14.19.9" evidence="3"/>
<dbReference type="PIRSF" id="PIRSF011396">
    <property type="entry name" value="Trp_halogenase"/>
    <property type="match status" value="1"/>
</dbReference>
<proteinExistence type="predicted"/>
<evidence type="ECO:0000313" key="4">
    <source>
        <dbReference type="Proteomes" id="UP001234354"/>
    </source>
</evidence>
<feature type="binding site" evidence="2">
    <location>
        <begin position="19"/>
        <end position="22"/>
    </location>
    <ligand>
        <name>FAD</name>
        <dbReference type="ChEBI" id="CHEBI:57692"/>
    </ligand>
</feature>
<organism evidence="3 4">
    <name type="scientific">Pseudoxanthomonas winnipegensis</name>
    <dbReference type="NCBI Taxonomy" id="2480810"/>
    <lineage>
        <taxon>Bacteria</taxon>
        <taxon>Pseudomonadati</taxon>
        <taxon>Pseudomonadota</taxon>
        <taxon>Gammaproteobacteria</taxon>
        <taxon>Lysobacterales</taxon>
        <taxon>Lysobacteraceae</taxon>
        <taxon>Pseudoxanthomonas</taxon>
    </lineage>
</organism>
<name>A0AAW8G6L1_9GAMM</name>
<dbReference type="Gene3D" id="3.50.50.60">
    <property type="entry name" value="FAD/NAD(P)-binding domain"/>
    <property type="match status" value="1"/>
</dbReference>
<feature type="binding site" evidence="2">
    <location>
        <position position="351"/>
    </location>
    <ligand>
        <name>L-tryptophan</name>
        <dbReference type="ChEBI" id="CHEBI:57912"/>
    </ligand>
</feature>
<feature type="binding site" evidence="2">
    <location>
        <position position="342"/>
    </location>
    <ligand>
        <name>FAD</name>
        <dbReference type="ChEBI" id="CHEBI:57692"/>
    </ligand>
</feature>
<dbReference type="SUPFAM" id="SSF51905">
    <property type="entry name" value="FAD/NAD(P)-binding domain"/>
    <property type="match status" value="1"/>
</dbReference>
<dbReference type="InterPro" id="IPR033856">
    <property type="entry name" value="Trp_halogen"/>
</dbReference>
<feature type="binding site" evidence="2">
    <location>
        <position position="194"/>
    </location>
    <ligand>
        <name>FAD</name>
        <dbReference type="ChEBI" id="CHEBI:57692"/>
    </ligand>
</feature>
<evidence type="ECO:0000313" key="3">
    <source>
        <dbReference type="EMBL" id="MDQ1118105.1"/>
    </source>
</evidence>
<dbReference type="InterPro" id="IPR036188">
    <property type="entry name" value="FAD/NAD-bd_sf"/>
</dbReference>
<keyword evidence="2" id="KW-0274">FAD</keyword>
<gene>
    <name evidence="3" type="ORF">QE383_000413</name>
</gene>
<dbReference type="Proteomes" id="UP001234354">
    <property type="component" value="Unassembled WGS sequence"/>
</dbReference>
<dbReference type="EMBL" id="JAUTBB010000001">
    <property type="protein sequence ID" value="MDQ1118105.1"/>
    <property type="molecule type" value="Genomic_DNA"/>
</dbReference>
<keyword evidence="2" id="KW-0547">Nucleotide-binding</keyword>
<sequence>MGSAHVASESIASIVVVGGGAAGWSAAAALIRHLPHCRVQLVESEEIGIVGVGEATVPNVRYFNRQVLGLEEGEFVRRTQGTFKLGIEFRDWRRPGDAYMHGFGAVGYDMGPLAFHQLWLHEVRAGRADADIGRYVLQNLAARQGRFMTAPADAPAGSPLADIAYAYHFDATLYAGYLRERAERQGVVRVEGRVVEATLRAQDGFVEAVVLADGRRIEGDLFIDCSGFRSLLLGEALQVPWVDWSHWLPCDRAVAVPCAPAGPPEPFTRSTARTAGWQWHIPLQHRVGNGHVYSSAFMDDATATEQLMSSLEGPARAEPRLLRFATGRRARFWERNVVAMGLASGFMEPLESTSILLVHNAVLRLLDVFPDKRFDPALLRRYNETTVFEWERIRDFLILHYKATERDDSAFWRHCAAMAIPDSLQQVIDLFAGSGRYHRNGEEFFSTSSWVQVLLGQGIVPQGEHPLLAAIPEPQIQQFVGRVAQVLDNCVAAMPPHEQFIARTCAAPPPRVS</sequence>
<evidence type="ECO:0000256" key="2">
    <source>
        <dbReference type="PIRSR" id="PIRSR011396-2"/>
    </source>
</evidence>
<dbReference type="GO" id="GO:0000166">
    <property type="term" value="F:nucleotide binding"/>
    <property type="evidence" value="ECO:0007669"/>
    <property type="project" value="UniProtKB-KW"/>
</dbReference>
<dbReference type="Pfam" id="PF04820">
    <property type="entry name" value="Trp_halogenase"/>
    <property type="match status" value="1"/>
</dbReference>
<keyword evidence="2" id="KW-0285">Flavoprotein</keyword>
<dbReference type="PANTHER" id="PTHR43747">
    <property type="entry name" value="FAD-BINDING PROTEIN"/>
    <property type="match status" value="1"/>
</dbReference>